<dbReference type="Pfam" id="PF24072">
    <property type="entry name" value="T7_gp14"/>
    <property type="match status" value="1"/>
</dbReference>
<protein>
    <submittedName>
        <fullName evidence="3">Putative internal virion protein B</fullName>
    </submittedName>
</protein>
<evidence type="ECO:0000313" key="3">
    <source>
        <dbReference type="EMBL" id="AJT60787.1"/>
    </source>
</evidence>
<dbReference type="Proteomes" id="UP000223875">
    <property type="component" value="Segment"/>
</dbReference>
<dbReference type="InterPro" id="IPR038996">
    <property type="entry name" value="Gp14"/>
</dbReference>
<keyword evidence="4" id="KW-1185">Reference proteome</keyword>
<feature type="region of interest" description="Disordered" evidence="2">
    <location>
        <begin position="170"/>
        <end position="194"/>
    </location>
</feature>
<name>A0A0U1ZDP7_9CAUD</name>
<dbReference type="KEGG" id="vg:54975085"/>
<proteinExistence type="predicted"/>
<evidence type="ECO:0000256" key="1">
    <source>
        <dbReference type="SAM" id="Coils"/>
    </source>
</evidence>
<organism evidence="3 4">
    <name type="scientific">Ralstonia phage phiITL-1</name>
    <dbReference type="NCBI Taxonomy" id="1597967"/>
    <lineage>
        <taxon>Viruses</taxon>
        <taxon>Duplodnaviria</taxon>
        <taxon>Heunggongvirae</taxon>
        <taxon>Uroviricota</taxon>
        <taxon>Caudoviricetes</taxon>
        <taxon>Autographivirales</taxon>
        <taxon>Autotranscriptaviridae</taxon>
        <taxon>Serkorvirus</taxon>
        <taxon>Serkorvirus ITL1</taxon>
    </lineage>
</organism>
<evidence type="ECO:0000313" key="4">
    <source>
        <dbReference type="Proteomes" id="UP000223875"/>
    </source>
</evidence>
<dbReference type="RefSeq" id="YP_009785039.1">
    <property type="nucleotide sequence ID" value="NC_047751.1"/>
</dbReference>
<evidence type="ECO:0000256" key="2">
    <source>
        <dbReference type="SAM" id="MobiDB-lite"/>
    </source>
</evidence>
<keyword evidence="1" id="KW-0175">Coiled coil</keyword>
<reference evidence="3 4" key="1">
    <citation type="submission" date="2015-01" db="EMBL/GenBank/DDBJ databases">
        <title>Genomic characterization of bacteriophage ITL-1, lytic for Rasltonia solanacearum.</title>
        <authorList>
            <person name="Hernandez-Romano J."/>
            <person name="Martinez-Barnetche J."/>
            <person name="Tellez-Sosa J.M."/>
            <person name="Gomez-Barreto R.E."/>
            <person name="Teran-Leon I."/>
            <person name="Serrano-Plancarte R."/>
            <person name="Zavala-Padilla G."/>
            <person name="Estrada-Carrillo M."/>
        </authorList>
    </citation>
    <scope>NUCLEOTIDE SEQUENCE [LARGE SCALE GENOMIC DNA]</scope>
</reference>
<dbReference type="GeneID" id="54975085"/>
<feature type="coiled-coil region" evidence="1">
    <location>
        <begin position="54"/>
        <end position="81"/>
    </location>
</feature>
<dbReference type="EMBL" id="KP343639">
    <property type="protein sequence ID" value="AJT60787.1"/>
    <property type="molecule type" value="Genomic_DNA"/>
</dbReference>
<accession>A0A0U1ZDP7</accession>
<sequence>MCEPVTIGMGIMAVVGMATAASAQKDQADQIGDARAAQAGQARQLIKQMNYKDAELNQEDRNAYEQAQQQLENNSINAMRNRGMIEAAFADSGLEGRSVDAVMREVRGQDARVSDSIRADYLNQRRGVQSASEQNRMETVAAVTGQAKIRGPSSVSQTLQVINGGMQGAQAGASMGGAYKSATAPTGKSAPAKI</sequence>